<organism evidence="7 8">
    <name type="scientific">Micromonospora tarensis</name>
    <dbReference type="NCBI Taxonomy" id="2806100"/>
    <lineage>
        <taxon>Bacteria</taxon>
        <taxon>Bacillati</taxon>
        <taxon>Actinomycetota</taxon>
        <taxon>Actinomycetes</taxon>
        <taxon>Micromonosporales</taxon>
        <taxon>Micromonosporaceae</taxon>
        <taxon>Micromonospora</taxon>
    </lineage>
</organism>
<dbReference type="InterPro" id="IPR015422">
    <property type="entry name" value="PyrdxlP-dep_Trfase_small"/>
</dbReference>
<evidence type="ECO:0000256" key="3">
    <source>
        <dbReference type="ARBA" id="ARBA00022679"/>
    </source>
</evidence>
<dbReference type="PROSITE" id="PS00105">
    <property type="entry name" value="AA_TRANSFER_CLASS_1"/>
    <property type="match status" value="1"/>
</dbReference>
<evidence type="ECO:0000313" key="8">
    <source>
        <dbReference type="Proteomes" id="UP000622245"/>
    </source>
</evidence>
<evidence type="ECO:0000313" key="7">
    <source>
        <dbReference type="EMBL" id="MBM0274441.1"/>
    </source>
</evidence>
<evidence type="ECO:0000256" key="1">
    <source>
        <dbReference type="ARBA" id="ARBA00001933"/>
    </source>
</evidence>
<dbReference type="EC" id="2.6.1.-" evidence="5"/>
<dbReference type="Pfam" id="PF00155">
    <property type="entry name" value="Aminotran_1_2"/>
    <property type="match status" value="1"/>
</dbReference>
<dbReference type="PANTHER" id="PTHR43807">
    <property type="entry name" value="FI04487P"/>
    <property type="match status" value="1"/>
</dbReference>
<protein>
    <recommendedName>
        <fullName evidence="5">Aminotransferase</fullName>
        <ecNumber evidence="5">2.6.1.-</ecNumber>
    </recommendedName>
</protein>
<comment type="similarity">
    <text evidence="5">Belongs to the class-I pyridoxal-phosphate-dependent aminotransferase family.</text>
</comment>
<dbReference type="SUPFAM" id="SSF53383">
    <property type="entry name" value="PLP-dependent transferases"/>
    <property type="match status" value="1"/>
</dbReference>
<comment type="caution">
    <text evidence="7">The sequence shown here is derived from an EMBL/GenBank/DDBJ whole genome shotgun (WGS) entry which is preliminary data.</text>
</comment>
<evidence type="ECO:0000256" key="2">
    <source>
        <dbReference type="ARBA" id="ARBA00022576"/>
    </source>
</evidence>
<evidence type="ECO:0000259" key="6">
    <source>
        <dbReference type="Pfam" id="PF00155"/>
    </source>
</evidence>
<dbReference type="InterPro" id="IPR051326">
    <property type="entry name" value="Kynurenine-oxoglutarate_AT"/>
</dbReference>
<dbReference type="InterPro" id="IPR015424">
    <property type="entry name" value="PyrdxlP-dep_Trfase"/>
</dbReference>
<dbReference type="GO" id="GO:0008483">
    <property type="term" value="F:transaminase activity"/>
    <property type="evidence" value="ECO:0007669"/>
    <property type="project" value="UniProtKB-KW"/>
</dbReference>
<dbReference type="Gene3D" id="3.90.1150.10">
    <property type="entry name" value="Aspartate Aminotransferase, domain 1"/>
    <property type="match status" value="1"/>
</dbReference>
<dbReference type="InterPro" id="IPR004838">
    <property type="entry name" value="NHTrfase_class1_PyrdxlP-BS"/>
</dbReference>
<comment type="cofactor">
    <cofactor evidence="1 5">
        <name>pyridoxal 5'-phosphate</name>
        <dbReference type="ChEBI" id="CHEBI:597326"/>
    </cofactor>
</comment>
<dbReference type="InterPro" id="IPR004839">
    <property type="entry name" value="Aminotransferase_I/II_large"/>
</dbReference>
<keyword evidence="4" id="KW-0663">Pyridoxal phosphate</keyword>
<proteinExistence type="inferred from homology"/>
<dbReference type="InterPro" id="IPR015421">
    <property type="entry name" value="PyrdxlP-dep_Trfase_major"/>
</dbReference>
<name>A0ABS1YB26_9ACTN</name>
<dbReference type="Gene3D" id="3.40.640.10">
    <property type="entry name" value="Type I PLP-dependent aspartate aminotransferase-like (Major domain)"/>
    <property type="match status" value="1"/>
</dbReference>
<keyword evidence="2 5" id="KW-0032">Aminotransferase</keyword>
<sequence>MSERASQLQGSSLAELLVLARDRNAINLAVGTPSFPDTPQVLIEEAISALRSGYNQYEAPVGAASLRKEIAKSLNTPPDPETEVTVTVGGTEALCIALLGSVDPGDEVIVLEPFYENFVSAIALAGAIPRFVRLRPPTWDFDPAELAAAFGPRTRAILLNTPSNPTGRMLSLDELNEIADLAERWDVTVISDEVYSHLVFDNRVHLSVSDVPRLRERGVVIGSLSKSLAVSGWRLGYLRAAADRTAVFRRLHEVTTSGTAAPLQLAAGRAGVVAGEWWRPAGELAVRRDLAIDIFTGLGLEIRPPDGGCFLFGDISRVTDENCNQFVARLLEENAVLLVPAAPFFADAERGRQFVRIAFNRSIETLEAARQNLSGLARKS</sequence>
<dbReference type="PANTHER" id="PTHR43807:SF20">
    <property type="entry name" value="FI04487P"/>
    <property type="match status" value="1"/>
</dbReference>
<dbReference type="EMBL" id="JAEVHL010000006">
    <property type="protein sequence ID" value="MBM0274441.1"/>
    <property type="molecule type" value="Genomic_DNA"/>
</dbReference>
<accession>A0ABS1YB26</accession>
<reference evidence="7 8" key="1">
    <citation type="submission" date="2021-01" db="EMBL/GenBank/DDBJ databases">
        <title>Draft genome sequence of Micromonospora sp. strain STR1s_6.</title>
        <authorList>
            <person name="Karlyshev A."/>
            <person name="Jawad R."/>
        </authorList>
    </citation>
    <scope>NUCLEOTIDE SEQUENCE [LARGE SCALE GENOMIC DNA]</scope>
    <source>
        <strain evidence="7 8">STR1S-6</strain>
    </source>
</reference>
<dbReference type="Proteomes" id="UP000622245">
    <property type="component" value="Unassembled WGS sequence"/>
</dbReference>
<keyword evidence="8" id="KW-1185">Reference proteome</keyword>
<evidence type="ECO:0000256" key="5">
    <source>
        <dbReference type="RuleBase" id="RU000481"/>
    </source>
</evidence>
<dbReference type="CDD" id="cd00609">
    <property type="entry name" value="AAT_like"/>
    <property type="match status" value="1"/>
</dbReference>
<gene>
    <name evidence="7" type="ORF">JM949_02660</name>
</gene>
<feature type="domain" description="Aminotransferase class I/classII large" evidence="6">
    <location>
        <begin position="24"/>
        <end position="371"/>
    </location>
</feature>
<keyword evidence="3 5" id="KW-0808">Transferase</keyword>
<evidence type="ECO:0000256" key="4">
    <source>
        <dbReference type="ARBA" id="ARBA00022898"/>
    </source>
</evidence>